<gene>
    <name evidence="2" type="ORF">DPMN_087143</name>
</gene>
<keyword evidence="3" id="KW-1185">Reference proteome</keyword>
<dbReference type="Gene3D" id="3.10.100.10">
    <property type="entry name" value="Mannose-Binding Protein A, subunit A"/>
    <property type="match status" value="1"/>
</dbReference>
<dbReference type="InterPro" id="IPR016186">
    <property type="entry name" value="C-type_lectin-like/link_sf"/>
</dbReference>
<dbReference type="Pfam" id="PF00059">
    <property type="entry name" value="Lectin_C"/>
    <property type="match status" value="1"/>
</dbReference>
<dbReference type="AlphaFoldDB" id="A0A9D4QW36"/>
<protein>
    <recommendedName>
        <fullName evidence="1">C-type lectin domain-containing protein</fullName>
    </recommendedName>
</protein>
<accession>A0A9D4QW36</accession>
<dbReference type="InterPro" id="IPR001304">
    <property type="entry name" value="C-type_lectin-like"/>
</dbReference>
<evidence type="ECO:0000313" key="3">
    <source>
        <dbReference type="Proteomes" id="UP000828390"/>
    </source>
</evidence>
<dbReference type="SUPFAM" id="SSF56436">
    <property type="entry name" value="C-type lectin-like"/>
    <property type="match status" value="1"/>
</dbReference>
<sequence length="64" mass="7525">MWANSKKHFNNAYTRWVKGEPNNFGGSENCLHLSLNWDCNDVVCWKLFNFICEKTGYNSIVSRH</sequence>
<dbReference type="EMBL" id="JAIWYP010000003">
    <property type="protein sequence ID" value="KAH3844877.1"/>
    <property type="molecule type" value="Genomic_DNA"/>
</dbReference>
<dbReference type="InterPro" id="IPR016187">
    <property type="entry name" value="CTDL_fold"/>
</dbReference>
<evidence type="ECO:0000313" key="2">
    <source>
        <dbReference type="EMBL" id="KAH3844877.1"/>
    </source>
</evidence>
<feature type="domain" description="C-type lectin" evidence="1">
    <location>
        <begin position="1"/>
        <end position="53"/>
    </location>
</feature>
<organism evidence="2 3">
    <name type="scientific">Dreissena polymorpha</name>
    <name type="common">Zebra mussel</name>
    <name type="synonym">Mytilus polymorpha</name>
    <dbReference type="NCBI Taxonomy" id="45954"/>
    <lineage>
        <taxon>Eukaryota</taxon>
        <taxon>Metazoa</taxon>
        <taxon>Spiralia</taxon>
        <taxon>Lophotrochozoa</taxon>
        <taxon>Mollusca</taxon>
        <taxon>Bivalvia</taxon>
        <taxon>Autobranchia</taxon>
        <taxon>Heteroconchia</taxon>
        <taxon>Euheterodonta</taxon>
        <taxon>Imparidentia</taxon>
        <taxon>Neoheterodontei</taxon>
        <taxon>Myida</taxon>
        <taxon>Dreissenoidea</taxon>
        <taxon>Dreissenidae</taxon>
        <taxon>Dreissena</taxon>
    </lineage>
</organism>
<dbReference type="Proteomes" id="UP000828390">
    <property type="component" value="Unassembled WGS sequence"/>
</dbReference>
<comment type="caution">
    <text evidence="2">The sequence shown here is derived from an EMBL/GenBank/DDBJ whole genome shotgun (WGS) entry which is preliminary data.</text>
</comment>
<reference evidence="2" key="1">
    <citation type="journal article" date="2019" name="bioRxiv">
        <title>The Genome of the Zebra Mussel, Dreissena polymorpha: A Resource for Invasive Species Research.</title>
        <authorList>
            <person name="McCartney M.A."/>
            <person name="Auch B."/>
            <person name="Kono T."/>
            <person name="Mallez S."/>
            <person name="Zhang Y."/>
            <person name="Obille A."/>
            <person name="Becker A."/>
            <person name="Abrahante J.E."/>
            <person name="Garbe J."/>
            <person name="Badalamenti J.P."/>
            <person name="Herman A."/>
            <person name="Mangelson H."/>
            <person name="Liachko I."/>
            <person name="Sullivan S."/>
            <person name="Sone E.D."/>
            <person name="Koren S."/>
            <person name="Silverstein K.A.T."/>
            <person name="Beckman K.B."/>
            <person name="Gohl D.M."/>
        </authorList>
    </citation>
    <scope>NUCLEOTIDE SEQUENCE</scope>
    <source>
        <strain evidence="2">Duluth1</strain>
        <tissue evidence="2">Whole animal</tissue>
    </source>
</reference>
<evidence type="ECO:0000259" key="1">
    <source>
        <dbReference type="PROSITE" id="PS50041"/>
    </source>
</evidence>
<name>A0A9D4QW36_DREPO</name>
<reference evidence="2" key="2">
    <citation type="submission" date="2020-11" db="EMBL/GenBank/DDBJ databases">
        <authorList>
            <person name="McCartney M.A."/>
            <person name="Auch B."/>
            <person name="Kono T."/>
            <person name="Mallez S."/>
            <person name="Becker A."/>
            <person name="Gohl D.M."/>
            <person name="Silverstein K.A.T."/>
            <person name="Koren S."/>
            <person name="Bechman K.B."/>
            <person name="Herman A."/>
            <person name="Abrahante J.E."/>
            <person name="Garbe J."/>
        </authorList>
    </citation>
    <scope>NUCLEOTIDE SEQUENCE</scope>
    <source>
        <strain evidence="2">Duluth1</strain>
        <tissue evidence="2">Whole animal</tissue>
    </source>
</reference>
<proteinExistence type="predicted"/>
<dbReference type="PROSITE" id="PS50041">
    <property type="entry name" value="C_TYPE_LECTIN_2"/>
    <property type="match status" value="1"/>
</dbReference>